<protein>
    <recommendedName>
        <fullName evidence="3">Sfi1 spindle body domain-containing protein</fullName>
    </recommendedName>
</protein>
<reference evidence="1 2" key="1">
    <citation type="journal article" date="2023" name="Commun. Biol.">
        <title>Genome analysis of Parmales, the sister group of diatoms, reveals the evolutionary specialization of diatoms from phago-mixotrophs to photoautotrophs.</title>
        <authorList>
            <person name="Ban H."/>
            <person name="Sato S."/>
            <person name="Yoshikawa S."/>
            <person name="Yamada K."/>
            <person name="Nakamura Y."/>
            <person name="Ichinomiya M."/>
            <person name="Sato N."/>
            <person name="Blanc-Mathieu R."/>
            <person name="Endo H."/>
            <person name="Kuwata A."/>
            <person name="Ogata H."/>
        </authorList>
    </citation>
    <scope>NUCLEOTIDE SEQUENCE [LARGE SCALE GENOMIC DNA]</scope>
</reference>
<dbReference type="EMBL" id="BRYB01002872">
    <property type="protein sequence ID" value="GMI26844.1"/>
    <property type="molecule type" value="Genomic_DNA"/>
</dbReference>
<evidence type="ECO:0008006" key="3">
    <source>
        <dbReference type="Google" id="ProtNLM"/>
    </source>
</evidence>
<comment type="caution">
    <text evidence="1">The sequence shown here is derived from an EMBL/GenBank/DDBJ whole genome shotgun (WGS) entry which is preliminary data.</text>
</comment>
<proteinExistence type="predicted"/>
<name>A0ABQ6MI74_9STRA</name>
<organism evidence="1 2">
    <name type="scientific">Tetraparma gracilis</name>
    <dbReference type="NCBI Taxonomy" id="2962635"/>
    <lineage>
        <taxon>Eukaryota</taxon>
        <taxon>Sar</taxon>
        <taxon>Stramenopiles</taxon>
        <taxon>Ochrophyta</taxon>
        <taxon>Bolidophyceae</taxon>
        <taxon>Parmales</taxon>
        <taxon>Triparmaceae</taxon>
        <taxon>Tetraparma</taxon>
    </lineage>
</organism>
<gene>
    <name evidence="1" type="ORF">TeGR_g8632</name>
</gene>
<sequence length="2063" mass="242908">MSRYRDRHKTALVCSADHTLTTRRTLRHWRKILRRQTLLRRIAVRQVMGRAFLHFKTWKKDVRATQKFDQVRDMVAARILTRSLSSWVDAFFRSRAISIIQAKTYTREMTTLVSPAFLFLKAFRLACIKFRFKRQLAAKSRSFRTLKAYVEHRKLKRLSRSRGSTYYLAKQFQRFFDNSRRLQKITRKLEKGIIKRNKTSASAALAFWHELASQRRWRRNAKLKHLAFFRRTYLSKVWASLNIHVQLMKVARDEFTGVLSRTAAAIYLKRFFFPWAVYAHRAVECREKLSRMLSRRRFDALWNTTAHWKMFVVYMQRTKLAAATLSDRKQERTKRAFFGRYRTSFFWQLVYRVTTNKTDSFLISRIFTRWKRTIVKLKSARAAANAKFAAATSSALLRTFSRWAKFTQLRAHLPQASFRTERLIALNAKRRHFQTWRARQSTSINLHTKASQVKRLIRRRLCTASLRVWLANSKRSLLARVFFRRKTLARHFRVLSAYRTARQEKKNFMASLDGYSRKSLLLLSVSRLSRFARSSRDSKQRAALADAHFREAAKASALRKLSRSALARSTARKSCAAADALREESQARAGIEGWMAFTLRSTTRKRELKAYKKALKSLGMKRWLSFTSTSIAGKKKAAKARLFNRSSILSHVFSELAVHAVVKKTKRANLATADSHWFYRNAATAVELLKANASRRRKRRSVDTLVRTHFAAHHPLHLLRPCLSSWTLYAGMRRDTKKQRATMDAVFLERAQLKVFAVMAKNAAARKKRRRALALARTHLVGASRRLVFTVLKAYIASCRSEISTMDVLFTRNLLSKSISALSANVASRTVSRAKMSRMMSLMQRSLQLKAFTKLVHAAQRASRFTIFVSTTTTLTNLNYLAITFYQFRRVVRIGKNVMAKIAVSNRRVLSRHLASWKSFTAASRTLNKKAADVRQLTSAGTAKRVLRHWFHLHIVHGRVETIGARHLNFTAKRAFSHWLQALTRRQDERARTEKHQLRISSHPAARRAVTRIYALTAARCFDQLVRYSVHRRKRKGNDVIAMRFMLGNVAVTYFRIWKKFVSVCRCLRLCDTWRNVRSGTIAVERWKASTTNRKVLRKLMEKGRDWRDWKQALGGLQKLKAYSQTMRITRKLHESAVQQFEETSARRAMKILLDHRNNTKHRRETNATANFHWRMGLQYKVVLAWAREVGITKAKHERARTMSVSKEMHSMEVVFKSCMRNKRTIRLNTVFALKEKTALANAWAPLVLNVKRFQSNEVAAVQQWQSMWGSRLGRIMARWREYAATEKLIARRCYLNMRRSYQKNKFDTWVEWVKGRKQEWMILEGARGYKEERGVKLAFQLLRQRALSSRAGKQAERKAAAFWMERRMTDGLQSWGLLWERGKARQRRVGKGRKFKQARERRMTEAVLHEWWEISQEQIKVRRMENMADRLNVLALSRRIIEHWFEWVRGRHRQERLGNKVRADIVEKRIKKLAMAMWFKEFRDARDEKKWKAFRKTRLGGRWIRTWRAAVVEVVEERRKEAEAEAKWGGGMQRKVLAGWHGAAVKGQKDRRILLIRVVSGWRRVVEAWKEGRETAEDKWRGKETDLATIAFLSWVERVQGWLGKKRGLKKGEEAWVEMAGRRGLGKLQDFAMERKRLKEIEAAVKAGREGAVVVKIWAGWGREWRKRALERKVEEMGQMWKIRAAEAVLRWVLGEWAVLVEEGRAVKGRRRLERIVREKGEKYRKRKQDVEARGLKLASAVERVVGLELMRGRMKEWRRRTHLLIQRDLVFEWWRSVAGDMRKARGVRAKEGEEWRERREEARWRTVFGAWRAWARKRGGVRKAGAKLLMEREKKIVRRGFESWFELKGARLMERQGAELDRLKGLEKGLDGFRSCLERRRTRTSEGQKRRQMGLAMRRVFVLSVERLLFHSWAEYVERVGRERRLERGRVGGGRKLEGVVERWERRVVGKAFEKLAKVAMEERRTEDVLEVSAWRKWVKWVAAGRRLEDGLKVWSKFDARKRLAEEKDGARLRGIMRGGFRMWAGEARRKREEEEEKEGLARRHYVTYQLRKAWFGIGLA</sequence>
<evidence type="ECO:0000313" key="2">
    <source>
        <dbReference type="Proteomes" id="UP001165060"/>
    </source>
</evidence>
<dbReference type="Proteomes" id="UP001165060">
    <property type="component" value="Unassembled WGS sequence"/>
</dbReference>
<evidence type="ECO:0000313" key="1">
    <source>
        <dbReference type="EMBL" id="GMI26844.1"/>
    </source>
</evidence>
<accession>A0ABQ6MI74</accession>
<keyword evidence="2" id="KW-1185">Reference proteome</keyword>